<evidence type="ECO:0000313" key="1">
    <source>
        <dbReference type="EMBL" id="TKR27971.1"/>
    </source>
</evidence>
<keyword evidence="2" id="KW-1185">Reference proteome</keyword>
<comment type="caution">
    <text evidence="1">The sequence shown here is derived from an EMBL/GenBank/DDBJ whole genome shotgun (WGS) entry which is preliminary data.</text>
</comment>
<gene>
    <name evidence="1" type="ORF">DM868_02510</name>
</gene>
<name>A0A4U5JI15_9EURY</name>
<sequence length="114" mass="13380">MRDTPVATPFTDTEYKSFVEHIIDPWEPSRHPEQQHDIVIDHPDGRQIRIDSAHYRISYRYRPDDHWGLREKKVSDLEGATEKLMTVAMFIDMVEIRLLGLDGHPEKPEEASIE</sequence>
<proteinExistence type="predicted"/>
<dbReference type="RefSeq" id="WP_137275271.1">
    <property type="nucleotide sequence ID" value="NZ_QKNX01000001.1"/>
</dbReference>
<protein>
    <submittedName>
        <fullName evidence="1">Uncharacterized protein</fullName>
    </submittedName>
</protein>
<organism evidence="1 2">
    <name type="scientific">Natronomonas salsuginis</name>
    <dbReference type="NCBI Taxonomy" id="2217661"/>
    <lineage>
        <taxon>Archaea</taxon>
        <taxon>Methanobacteriati</taxon>
        <taxon>Methanobacteriota</taxon>
        <taxon>Stenosarchaea group</taxon>
        <taxon>Halobacteria</taxon>
        <taxon>Halobacteriales</taxon>
        <taxon>Natronomonadaceae</taxon>
        <taxon>Natronomonas</taxon>
    </lineage>
</organism>
<dbReference type="AlphaFoldDB" id="A0A4U5JI15"/>
<dbReference type="EMBL" id="QKNX01000001">
    <property type="protein sequence ID" value="TKR27971.1"/>
    <property type="molecule type" value="Genomic_DNA"/>
</dbReference>
<accession>A0A4U5JI15</accession>
<evidence type="ECO:0000313" key="2">
    <source>
        <dbReference type="Proteomes" id="UP000308037"/>
    </source>
</evidence>
<dbReference type="Proteomes" id="UP000308037">
    <property type="component" value="Unassembled WGS sequence"/>
</dbReference>
<reference evidence="1 2" key="1">
    <citation type="submission" date="2019-04" db="EMBL/GenBank/DDBJ databases">
        <title>Natronomonas sp. F20-122 a newhaloarchaeon isolated from a saline saltern of Isla Bacuta, Huelva, Spain.</title>
        <authorList>
            <person name="Duran-Viseras A."/>
            <person name="Sanchez-Porro C."/>
            <person name="Ventosa A."/>
        </authorList>
    </citation>
    <scope>NUCLEOTIDE SEQUENCE [LARGE SCALE GENOMIC DNA]</scope>
    <source>
        <strain evidence="1 2">F20-122</strain>
    </source>
</reference>